<evidence type="ECO:0000313" key="3">
    <source>
        <dbReference type="Proteomes" id="UP001597052"/>
    </source>
</evidence>
<name>A0ABD6D9C4_9EURY</name>
<reference evidence="2 3" key="1">
    <citation type="journal article" date="2019" name="Int. J. Syst. Evol. Microbiol.">
        <title>The Global Catalogue of Microorganisms (GCM) 10K type strain sequencing project: providing services to taxonomists for standard genome sequencing and annotation.</title>
        <authorList>
            <consortium name="The Broad Institute Genomics Platform"/>
            <consortium name="The Broad Institute Genome Sequencing Center for Infectious Disease"/>
            <person name="Wu L."/>
            <person name="Ma J."/>
        </authorList>
    </citation>
    <scope>NUCLEOTIDE SEQUENCE [LARGE SCALE GENOMIC DNA]</scope>
    <source>
        <strain evidence="2 3">CGMCC 1.10593</strain>
    </source>
</reference>
<organism evidence="2 3">
    <name type="scientific">Halohasta litorea</name>
    <dbReference type="NCBI Taxonomy" id="869891"/>
    <lineage>
        <taxon>Archaea</taxon>
        <taxon>Methanobacteriati</taxon>
        <taxon>Methanobacteriota</taxon>
        <taxon>Stenosarchaea group</taxon>
        <taxon>Halobacteria</taxon>
        <taxon>Halobacteriales</taxon>
        <taxon>Haloferacaceae</taxon>
        <taxon>Halohasta</taxon>
    </lineage>
</organism>
<dbReference type="Proteomes" id="UP001597052">
    <property type="component" value="Unassembled WGS sequence"/>
</dbReference>
<feature type="region of interest" description="Disordered" evidence="1">
    <location>
        <begin position="25"/>
        <end position="57"/>
    </location>
</feature>
<gene>
    <name evidence="2" type="ORF">ACFSBW_13520</name>
</gene>
<accession>A0ABD6D9C4</accession>
<sequence>MGYYGPFVLGGLAAAAVGALAGCSETMGDAEPTDGSDQTTMERGNSISRRQTSSAWW</sequence>
<proteinExistence type="predicted"/>
<keyword evidence="3" id="KW-1185">Reference proteome</keyword>
<dbReference type="RefSeq" id="WP_256396579.1">
    <property type="nucleotide sequence ID" value="NZ_JANHDJ010000004.1"/>
</dbReference>
<evidence type="ECO:0000313" key="2">
    <source>
        <dbReference type="EMBL" id="MFD1642891.1"/>
    </source>
</evidence>
<evidence type="ECO:0000256" key="1">
    <source>
        <dbReference type="SAM" id="MobiDB-lite"/>
    </source>
</evidence>
<protein>
    <submittedName>
        <fullName evidence="2">Uncharacterized protein</fullName>
    </submittedName>
</protein>
<dbReference type="EMBL" id="JBHUDM010000004">
    <property type="protein sequence ID" value="MFD1642891.1"/>
    <property type="molecule type" value="Genomic_DNA"/>
</dbReference>
<dbReference type="AlphaFoldDB" id="A0ABD6D9C4"/>
<feature type="compositionally biased region" description="Polar residues" evidence="1">
    <location>
        <begin position="35"/>
        <end position="57"/>
    </location>
</feature>
<comment type="caution">
    <text evidence="2">The sequence shown here is derived from an EMBL/GenBank/DDBJ whole genome shotgun (WGS) entry which is preliminary data.</text>
</comment>